<reference evidence="2" key="2">
    <citation type="submission" date="2014-07" db="EMBL/GenBank/DDBJ databases">
        <authorList>
            <person name="Hull J."/>
        </authorList>
    </citation>
    <scope>NUCLEOTIDE SEQUENCE</scope>
</reference>
<sequence>MLRTYRATISSTCSCYCCTVCETGSRTDPLAPATFSNFYSPSLIRRLQTPTRALLSCRTVVAERRSYLPGMALPIRRLYLLNCTTRATLENFVVGASHPSPPAPNPHSFSTPSAVLRTTYQATLDSHTTSPPPRTTTMLATMYCRYRCLSISTPQTIHHSRILGTLAPHLVANVATTSNLLSSTGSISVLVQVLCFSIRYFFGPPAIVATGATRTLYSTVLLYLARSTSIHRTVSHTLLYPSHASIAVPIRVRQPSYPIPMSLYFLLLLMASALTTVLLTTMFLFPTSILRGSHHLTQNYYCSVGAMATMDHPGVL</sequence>
<keyword evidence="1" id="KW-0472">Membrane</keyword>
<reference evidence="2" key="1">
    <citation type="journal article" date="2014" name="PLoS ONE">
        <title>Transcriptome-Based Identification of ABC Transporters in the Western Tarnished Plant Bug Lygus hesperus.</title>
        <authorList>
            <person name="Hull J.J."/>
            <person name="Chaney K."/>
            <person name="Geib S.M."/>
            <person name="Fabrick J.A."/>
            <person name="Brent C.S."/>
            <person name="Walsh D."/>
            <person name="Lavine L.C."/>
        </authorList>
    </citation>
    <scope>NUCLEOTIDE SEQUENCE</scope>
</reference>
<gene>
    <name evidence="2" type="primary">ABCB29</name>
    <name evidence="2" type="ORF">CM83_101798</name>
</gene>
<dbReference type="AlphaFoldDB" id="A0A0A9XZK8"/>
<name>A0A0A9XZK8_LYGHE</name>
<keyword evidence="1" id="KW-0812">Transmembrane</keyword>
<organism evidence="2">
    <name type="scientific">Lygus hesperus</name>
    <name type="common">Western plant bug</name>
    <dbReference type="NCBI Taxonomy" id="30085"/>
    <lineage>
        <taxon>Eukaryota</taxon>
        <taxon>Metazoa</taxon>
        <taxon>Ecdysozoa</taxon>
        <taxon>Arthropoda</taxon>
        <taxon>Hexapoda</taxon>
        <taxon>Insecta</taxon>
        <taxon>Pterygota</taxon>
        <taxon>Neoptera</taxon>
        <taxon>Paraneoptera</taxon>
        <taxon>Hemiptera</taxon>
        <taxon>Heteroptera</taxon>
        <taxon>Panheteroptera</taxon>
        <taxon>Cimicomorpha</taxon>
        <taxon>Miridae</taxon>
        <taxon>Mirini</taxon>
        <taxon>Lygus</taxon>
    </lineage>
</organism>
<proteinExistence type="predicted"/>
<feature type="transmembrane region" description="Helical" evidence="1">
    <location>
        <begin position="263"/>
        <end position="285"/>
    </location>
</feature>
<protein>
    <submittedName>
        <fullName evidence="2">ABC transporter B family member 29, chloroplastic</fullName>
    </submittedName>
</protein>
<evidence type="ECO:0000256" key="1">
    <source>
        <dbReference type="SAM" id="Phobius"/>
    </source>
</evidence>
<dbReference type="EMBL" id="GBHO01018783">
    <property type="protein sequence ID" value="JAG24821.1"/>
    <property type="molecule type" value="Transcribed_RNA"/>
</dbReference>
<keyword evidence="1" id="KW-1133">Transmembrane helix</keyword>
<evidence type="ECO:0000313" key="2">
    <source>
        <dbReference type="EMBL" id="JAG24821.1"/>
    </source>
</evidence>
<accession>A0A0A9XZK8</accession>